<keyword evidence="2" id="KW-1185">Reference proteome</keyword>
<reference evidence="2" key="1">
    <citation type="journal article" date="2023" name="Front. Plant Sci.">
        <title>Chromosomal-level genome assembly of Melastoma candidum provides insights into trichome evolution.</title>
        <authorList>
            <person name="Zhong Y."/>
            <person name="Wu W."/>
            <person name="Sun C."/>
            <person name="Zou P."/>
            <person name="Liu Y."/>
            <person name="Dai S."/>
            <person name="Zhou R."/>
        </authorList>
    </citation>
    <scope>NUCLEOTIDE SEQUENCE [LARGE SCALE GENOMIC DNA]</scope>
</reference>
<proteinExistence type="predicted"/>
<dbReference type="Proteomes" id="UP001057402">
    <property type="component" value="Chromosome 4"/>
</dbReference>
<gene>
    <name evidence="1" type="ORF">MLD38_016273</name>
</gene>
<protein>
    <submittedName>
        <fullName evidence="1">Uncharacterized protein</fullName>
    </submittedName>
</protein>
<comment type="caution">
    <text evidence="1">The sequence shown here is derived from an EMBL/GenBank/DDBJ whole genome shotgun (WGS) entry which is preliminary data.</text>
</comment>
<evidence type="ECO:0000313" key="1">
    <source>
        <dbReference type="EMBL" id="KAI4378848.1"/>
    </source>
</evidence>
<organism evidence="1 2">
    <name type="scientific">Melastoma candidum</name>
    <dbReference type="NCBI Taxonomy" id="119954"/>
    <lineage>
        <taxon>Eukaryota</taxon>
        <taxon>Viridiplantae</taxon>
        <taxon>Streptophyta</taxon>
        <taxon>Embryophyta</taxon>
        <taxon>Tracheophyta</taxon>
        <taxon>Spermatophyta</taxon>
        <taxon>Magnoliopsida</taxon>
        <taxon>eudicotyledons</taxon>
        <taxon>Gunneridae</taxon>
        <taxon>Pentapetalae</taxon>
        <taxon>rosids</taxon>
        <taxon>malvids</taxon>
        <taxon>Myrtales</taxon>
        <taxon>Melastomataceae</taxon>
        <taxon>Melastomatoideae</taxon>
        <taxon>Melastomateae</taxon>
        <taxon>Melastoma</taxon>
    </lineage>
</organism>
<dbReference type="EMBL" id="CM042883">
    <property type="protein sequence ID" value="KAI4378848.1"/>
    <property type="molecule type" value="Genomic_DNA"/>
</dbReference>
<name>A0ACB9RK29_9MYRT</name>
<sequence>MPALGVILGCRSTKGRLFLPSIPLHRGVLKGLSSGGSGTVVLLAGMFSLKDLAEKISIKLQESWLEGIETYIRKENNSKTSGYHDSRKELDALMGLLNTKGERERGLLKQLAKFYCRICLGLQERSKDMIDKVALEETVLGTSTHVRATPREKPRKCLPPVH</sequence>
<evidence type="ECO:0000313" key="2">
    <source>
        <dbReference type="Proteomes" id="UP001057402"/>
    </source>
</evidence>
<accession>A0ACB9RK29</accession>